<accession>A0A0F6YR37</accession>
<dbReference type="EMBL" id="KR080206">
    <property type="protein sequence ID" value="AKF15193.1"/>
    <property type="molecule type" value="Genomic_DNA"/>
</dbReference>
<sequence length="144" mass="15695">MTILLPPVGPISAARRYLLDELAARNNPLPVGVEPPEGEPQPYALLSRPGTNSDVFLGHFLLRLRVFDTDVVRLERNADLLHRLMLHATHKRIVVPPTEGGDPGGAVWITAAAHEFGPADLDDPDVPMFGLHSAVFWTIGLKPS</sequence>
<protein>
    <submittedName>
        <fullName evidence="1">Minor capsid protein</fullName>
    </submittedName>
</protein>
<dbReference type="KEGG" id="vg:26629621"/>
<evidence type="ECO:0000313" key="1">
    <source>
        <dbReference type="EMBL" id="AKF15193.1"/>
    </source>
</evidence>
<reference evidence="1 2" key="1">
    <citation type="journal article" date="2015" name="Genome Announc.">
        <title>Genome Sequence of a Newly Isolated Mycobacteriophage, ShedlockHolmes.</title>
        <authorList>
            <person name="Pope W.H."/>
            <person name="Carter J.T."/>
            <person name="Dasher K.L."/>
            <person name="Haynberg M.C."/>
            <person name="Reddi A."/>
            <person name="Shedlock K.A."/>
            <person name="Lapin J.S."/>
            <person name="Prout A.K."/>
            <person name="Grubb S.R."/>
            <person name="Warner M.H."/>
            <person name="Bowman C.A."/>
            <person name="Russell D.A."/>
            <person name="Hatfull G.F."/>
        </authorList>
    </citation>
    <scope>NUCLEOTIDE SEQUENCE [LARGE SCALE GENOMIC DNA]</scope>
</reference>
<keyword evidence="2" id="KW-1185">Reference proteome</keyword>
<proteinExistence type="predicted"/>
<evidence type="ECO:0000313" key="2">
    <source>
        <dbReference type="Proteomes" id="UP000207723"/>
    </source>
</evidence>
<name>A0A0F6YR37_9CAUD</name>
<dbReference type="Proteomes" id="UP000207723">
    <property type="component" value="Segment"/>
</dbReference>
<gene>
    <name evidence="1" type="primary">16</name>
    <name evidence="1" type="ORF">SEA_SHEDLOCKHOLMES_16</name>
</gene>
<organism evidence="1 2">
    <name type="scientific">Mycobacterium phage ShedlockHolmes</name>
    <dbReference type="NCBI Taxonomy" id="1647313"/>
    <lineage>
        <taxon>Viruses</taxon>
        <taxon>Duplodnaviria</taxon>
        <taxon>Heunggongvirae</taxon>
        <taxon>Uroviricota</taxon>
        <taxon>Caudoviricetes</taxon>
        <taxon>Weiservirinae</taxon>
        <taxon>Keshuvirus</taxon>
        <taxon>Keshuvirus shedlockholmes</taxon>
    </lineage>
</organism>
<dbReference type="GeneID" id="26629621"/>
<dbReference type="RefSeq" id="YP_009202647.1">
    <property type="nucleotide sequence ID" value="NC_028846.1"/>
</dbReference>